<evidence type="ECO:0000313" key="1">
    <source>
        <dbReference type="EMBL" id="OXU17458.1"/>
    </source>
</evidence>
<dbReference type="EMBL" id="NNAY01004757">
    <property type="protein sequence ID" value="OXU17458.1"/>
    <property type="molecule type" value="Genomic_DNA"/>
</dbReference>
<proteinExistence type="predicted"/>
<dbReference type="SUPFAM" id="SSF48403">
    <property type="entry name" value="Ankyrin repeat"/>
    <property type="match status" value="1"/>
</dbReference>
<comment type="caution">
    <text evidence="1">The sequence shown here is derived from an EMBL/GenBank/DDBJ whole genome shotgun (WGS) entry which is preliminary data.</text>
</comment>
<keyword evidence="2" id="KW-1185">Reference proteome</keyword>
<dbReference type="AlphaFoldDB" id="A0A232EGK2"/>
<dbReference type="Proteomes" id="UP000215335">
    <property type="component" value="Unassembled WGS sequence"/>
</dbReference>
<sequence length="176" mass="20025">MMIDRSKEMNQSTTSRIDLVTMAACAEYEYSANNTVMLLEERLSGSSCSITGEFAIECAERHENTATLAIPINEGAIDLNSRNQEVNTVLYLAYLNKNYMQSKQLIEYGVLLYPPDKVSEAAAKCVLTQLIRDSLAGRIINAEDICTIEKHYPKYYEAYTKSCQEWLRISRRDIQN</sequence>
<reference evidence="1 2" key="1">
    <citation type="journal article" date="2017" name="Curr. Biol.">
        <title>The Evolution of Venom by Co-option of Single-Copy Genes.</title>
        <authorList>
            <person name="Martinson E.O."/>
            <person name="Mrinalini"/>
            <person name="Kelkar Y.D."/>
            <person name="Chang C.H."/>
            <person name="Werren J.H."/>
        </authorList>
    </citation>
    <scope>NUCLEOTIDE SEQUENCE [LARGE SCALE GENOMIC DNA]</scope>
    <source>
        <strain evidence="1 2">Alberta</strain>
        <tissue evidence="1">Whole body</tissue>
    </source>
</reference>
<gene>
    <name evidence="1" type="ORF">TSAR_011307</name>
</gene>
<organism evidence="1 2">
    <name type="scientific">Trichomalopsis sarcophagae</name>
    <dbReference type="NCBI Taxonomy" id="543379"/>
    <lineage>
        <taxon>Eukaryota</taxon>
        <taxon>Metazoa</taxon>
        <taxon>Ecdysozoa</taxon>
        <taxon>Arthropoda</taxon>
        <taxon>Hexapoda</taxon>
        <taxon>Insecta</taxon>
        <taxon>Pterygota</taxon>
        <taxon>Neoptera</taxon>
        <taxon>Endopterygota</taxon>
        <taxon>Hymenoptera</taxon>
        <taxon>Apocrita</taxon>
        <taxon>Proctotrupomorpha</taxon>
        <taxon>Chalcidoidea</taxon>
        <taxon>Pteromalidae</taxon>
        <taxon>Pteromalinae</taxon>
        <taxon>Trichomalopsis</taxon>
    </lineage>
</organism>
<name>A0A232EGK2_9HYME</name>
<protein>
    <submittedName>
        <fullName evidence="1">Uncharacterized protein</fullName>
    </submittedName>
</protein>
<dbReference type="InterPro" id="IPR036770">
    <property type="entry name" value="Ankyrin_rpt-contain_sf"/>
</dbReference>
<evidence type="ECO:0000313" key="2">
    <source>
        <dbReference type="Proteomes" id="UP000215335"/>
    </source>
</evidence>
<accession>A0A232EGK2</accession>